<feature type="non-terminal residue" evidence="1">
    <location>
        <position position="133"/>
    </location>
</feature>
<organism evidence="1">
    <name type="scientific">marine sediment metagenome</name>
    <dbReference type="NCBI Taxonomy" id="412755"/>
    <lineage>
        <taxon>unclassified sequences</taxon>
        <taxon>metagenomes</taxon>
        <taxon>ecological metagenomes</taxon>
    </lineage>
</organism>
<gene>
    <name evidence="1" type="ORF">S03H2_61343</name>
</gene>
<accession>X1IM61</accession>
<protein>
    <submittedName>
        <fullName evidence="1">Uncharacterized protein</fullName>
    </submittedName>
</protein>
<name>X1IM61_9ZZZZ</name>
<evidence type="ECO:0000313" key="1">
    <source>
        <dbReference type="EMBL" id="GAH82807.1"/>
    </source>
</evidence>
<dbReference type="EMBL" id="BARU01039593">
    <property type="protein sequence ID" value="GAH82807.1"/>
    <property type="molecule type" value="Genomic_DNA"/>
</dbReference>
<sequence>MNKFVTNPHWIIPGDVINLLEYEEKKPEPEKELEPVKKTVTLEEQPIKGPVMGIDVSSLTNTRALGFLQQEMIEPCGKIFSSEVEKTLLGKGDTVYVKMDEEDIKPGDKFTIYSVSDPVDHPVTGKEFGYTYS</sequence>
<proteinExistence type="predicted"/>
<comment type="caution">
    <text evidence="1">The sequence shown here is derived from an EMBL/GenBank/DDBJ whole genome shotgun (WGS) entry which is preliminary data.</text>
</comment>
<dbReference type="AlphaFoldDB" id="X1IM61"/>
<reference evidence="1" key="1">
    <citation type="journal article" date="2014" name="Front. Microbiol.">
        <title>High frequency of phylogenetically diverse reductive dehalogenase-homologous genes in deep subseafloor sedimentary metagenomes.</title>
        <authorList>
            <person name="Kawai M."/>
            <person name="Futagami T."/>
            <person name="Toyoda A."/>
            <person name="Takaki Y."/>
            <person name="Nishi S."/>
            <person name="Hori S."/>
            <person name="Arai W."/>
            <person name="Tsubouchi T."/>
            <person name="Morono Y."/>
            <person name="Uchiyama I."/>
            <person name="Ito T."/>
            <person name="Fujiyama A."/>
            <person name="Inagaki F."/>
            <person name="Takami H."/>
        </authorList>
    </citation>
    <scope>NUCLEOTIDE SEQUENCE</scope>
    <source>
        <strain evidence="1">Expedition CK06-06</strain>
    </source>
</reference>